<evidence type="ECO:0008006" key="4">
    <source>
        <dbReference type="Google" id="ProtNLM"/>
    </source>
</evidence>
<sequence length="143" mass="15693">MQRRAPWLHLSRVVLGSLMVVLAGCASDAVYHLPGSQPQRQPAPVPESPTRPVITPAVPATPSPGTPSVPATRKTHPRYAPPPHLDAHWDNQLGVYVVSGQSLYYRERLYYRWSNGWYCAGQPGGPWEAVDEPSVPTGLRGLH</sequence>
<proteinExistence type="predicted"/>
<dbReference type="Proteomes" id="UP000611945">
    <property type="component" value="Unassembled WGS sequence"/>
</dbReference>
<dbReference type="EMBL" id="JACSQG010000001">
    <property type="protein sequence ID" value="MBD7976543.1"/>
    <property type="molecule type" value="Genomic_DNA"/>
</dbReference>
<reference evidence="2 3" key="1">
    <citation type="submission" date="2020-08" db="EMBL/GenBank/DDBJ databases">
        <title>A Genomic Blueprint of the Chicken Gut Microbiome.</title>
        <authorList>
            <person name="Gilroy R."/>
            <person name="Ravi A."/>
            <person name="Getino M."/>
            <person name="Pursley I."/>
            <person name="Horton D.L."/>
            <person name="Alikhan N.-F."/>
            <person name="Baker D."/>
            <person name="Gharbi K."/>
            <person name="Hall N."/>
            <person name="Watson M."/>
            <person name="Adriaenssens E.M."/>
            <person name="Foster-Nyarko E."/>
            <person name="Jarju S."/>
            <person name="Secka A."/>
            <person name="Antonio M."/>
            <person name="Oren A."/>
            <person name="Chaudhuri R."/>
            <person name="La Ragione R.M."/>
            <person name="Hildebrand F."/>
            <person name="Pallen M.J."/>
        </authorList>
    </citation>
    <scope>NUCLEOTIDE SEQUENCE [LARGE SCALE GENOMIC DNA]</scope>
    <source>
        <strain evidence="2 3">Sa2CUA2</strain>
    </source>
</reference>
<evidence type="ECO:0000256" key="1">
    <source>
        <dbReference type="SAM" id="MobiDB-lite"/>
    </source>
</evidence>
<protein>
    <recommendedName>
        <fullName evidence="4">Lipoprotein</fullName>
    </recommendedName>
</protein>
<dbReference type="PROSITE" id="PS51257">
    <property type="entry name" value="PROKAR_LIPOPROTEIN"/>
    <property type="match status" value="1"/>
</dbReference>
<dbReference type="RefSeq" id="WP_251835288.1">
    <property type="nucleotide sequence ID" value="NZ_JACSQG010000001.1"/>
</dbReference>
<accession>A0ABR8TM39</accession>
<evidence type="ECO:0000313" key="3">
    <source>
        <dbReference type="Proteomes" id="UP000611945"/>
    </source>
</evidence>
<comment type="caution">
    <text evidence="2">The sequence shown here is derived from an EMBL/GenBank/DDBJ whole genome shotgun (WGS) entry which is preliminary data.</text>
</comment>
<name>A0ABR8TM39_9PSED</name>
<keyword evidence="3" id="KW-1185">Reference proteome</keyword>
<evidence type="ECO:0000313" key="2">
    <source>
        <dbReference type="EMBL" id="MBD7976543.1"/>
    </source>
</evidence>
<gene>
    <name evidence="2" type="ORF">H9642_05005</name>
</gene>
<feature type="region of interest" description="Disordered" evidence="1">
    <location>
        <begin position="35"/>
        <end position="84"/>
    </location>
</feature>
<organism evidence="2 3">
    <name type="scientific">Serpens gallinarum</name>
    <dbReference type="NCBI Taxonomy" id="2763075"/>
    <lineage>
        <taxon>Bacteria</taxon>
        <taxon>Pseudomonadati</taxon>
        <taxon>Pseudomonadota</taxon>
        <taxon>Gammaproteobacteria</taxon>
        <taxon>Pseudomonadales</taxon>
        <taxon>Pseudomonadaceae</taxon>
        <taxon>Pseudomonas</taxon>
    </lineage>
</organism>